<reference evidence="1" key="1">
    <citation type="submission" date="2014-05" db="EMBL/GenBank/DDBJ databases">
        <authorList>
            <person name="Chronopoulou M."/>
        </authorList>
    </citation>
    <scope>NUCLEOTIDE SEQUENCE</scope>
    <source>
        <tissue evidence="1">Whole organism</tissue>
    </source>
</reference>
<accession>A0A0K2U9D6</accession>
<proteinExistence type="predicted"/>
<name>A0A0K2U9D6_LEPSM</name>
<sequence length="32" mass="3677">MLLYPSKILSAQRVREASSLKTRTSFSFPTNF</sequence>
<protein>
    <submittedName>
        <fullName evidence="1">Uncharacterized protein</fullName>
    </submittedName>
</protein>
<organism evidence="1">
    <name type="scientific">Lepeophtheirus salmonis</name>
    <name type="common">Salmon louse</name>
    <name type="synonym">Caligus salmonis</name>
    <dbReference type="NCBI Taxonomy" id="72036"/>
    <lineage>
        <taxon>Eukaryota</taxon>
        <taxon>Metazoa</taxon>
        <taxon>Ecdysozoa</taxon>
        <taxon>Arthropoda</taxon>
        <taxon>Crustacea</taxon>
        <taxon>Multicrustacea</taxon>
        <taxon>Hexanauplia</taxon>
        <taxon>Copepoda</taxon>
        <taxon>Siphonostomatoida</taxon>
        <taxon>Caligidae</taxon>
        <taxon>Lepeophtheirus</taxon>
    </lineage>
</organism>
<evidence type="ECO:0000313" key="1">
    <source>
        <dbReference type="EMBL" id="CDW34572.1"/>
    </source>
</evidence>
<dbReference type="EMBL" id="HACA01017211">
    <property type="protein sequence ID" value="CDW34572.1"/>
    <property type="molecule type" value="Transcribed_RNA"/>
</dbReference>
<dbReference type="AlphaFoldDB" id="A0A0K2U9D6"/>